<keyword evidence="12" id="KW-0418">Kinase</keyword>
<evidence type="ECO:0000256" key="1">
    <source>
        <dbReference type="ARBA" id="ARBA00004123"/>
    </source>
</evidence>
<dbReference type="AlphaFoldDB" id="A0A286UVD3"/>
<comment type="subcellular location">
    <subcellularLocation>
        <location evidence="1">Nucleus</location>
    </subcellularLocation>
</comment>
<keyword evidence="3" id="KW-0479">Metal-binding</keyword>
<protein>
    <recommendedName>
        <fullName evidence="2">RNA polymerase II transcription factor B subunit 3</fullName>
    </recommendedName>
    <alternativeName>
        <fullName evidence="8">RNA polymerase II transcription factor B 38 kDa subunit</fullName>
    </alternativeName>
    <alternativeName>
        <fullName evidence="7">RNA polymerase II transcription factor B p38 subunit</fullName>
    </alternativeName>
</protein>
<dbReference type="STRING" id="2282107.A0A286UVD3"/>
<evidence type="ECO:0000313" key="12">
    <source>
        <dbReference type="EMBL" id="PAV23547.1"/>
    </source>
</evidence>
<dbReference type="Pfam" id="PF06391">
    <property type="entry name" value="MAT1"/>
    <property type="match status" value="1"/>
</dbReference>
<dbReference type="SUPFAM" id="SSF57850">
    <property type="entry name" value="RING/U-box"/>
    <property type="match status" value="1"/>
</dbReference>
<dbReference type="GO" id="GO:0016301">
    <property type="term" value="F:kinase activity"/>
    <property type="evidence" value="ECO:0007669"/>
    <property type="project" value="UniProtKB-KW"/>
</dbReference>
<dbReference type="NCBIfam" id="TIGR00570">
    <property type="entry name" value="cdk7"/>
    <property type="match status" value="1"/>
</dbReference>
<evidence type="ECO:0000313" key="13">
    <source>
        <dbReference type="Proteomes" id="UP000217199"/>
    </source>
</evidence>
<dbReference type="CDD" id="cd16573">
    <property type="entry name" value="RING-HC_TFB3-like"/>
    <property type="match status" value="1"/>
</dbReference>
<evidence type="ECO:0000259" key="11">
    <source>
        <dbReference type="PROSITE" id="PS50089"/>
    </source>
</evidence>
<feature type="compositionally biased region" description="Basic and acidic residues" evidence="10">
    <location>
        <begin position="263"/>
        <end position="285"/>
    </location>
</feature>
<evidence type="ECO:0000256" key="5">
    <source>
        <dbReference type="ARBA" id="ARBA00022833"/>
    </source>
</evidence>
<dbReference type="InParanoid" id="A0A286UVD3"/>
<evidence type="ECO:0000256" key="9">
    <source>
        <dbReference type="PROSITE-ProRule" id="PRU00175"/>
    </source>
</evidence>
<gene>
    <name evidence="12" type="ORF">PNOK_0061500</name>
</gene>
<feature type="domain" description="RING-type" evidence="11">
    <location>
        <begin position="66"/>
        <end position="110"/>
    </location>
</feature>
<evidence type="ECO:0000256" key="6">
    <source>
        <dbReference type="ARBA" id="ARBA00023242"/>
    </source>
</evidence>
<feature type="compositionally biased region" description="Polar residues" evidence="10">
    <location>
        <begin position="373"/>
        <end position="390"/>
    </location>
</feature>
<dbReference type="PROSITE" id="PS00518">
    <property type="entry name" value="ZF_RING_1"/>
    <property type="match status" value="1"/>
</dbReference>
<evidence type="ECO:0000256" key="8">
    <source>
        <dbReference type="ARBA" id="ARBA00033277"/>
    </source>
</evidence>
<evidence type="ECO:0000256" key="7">
    <source>
        <dbReference type="ARBA" id="ARBA00029873"/>
    </source>
</evidence>
<proteinExistence type="predicted"/>
<dbReference type="InterPro" id="IPR004575">
    <property type="entry name" value="MAT1/Tfb3"/>
</dbReference>
<keyword evidence="6" id="KW-0539">Nucleus</keyword>
<evidence type="ECO:0000256" key="4">
    <source>
        <dbReference type="ARBA" id="ARBA00022771"/>
    </source>
</evidence>
<keyword evidence="13" id="KW-1185">Reference proteome</keyword>
<keyword evidence="5" id="KW-0862">Zinc</keyword>
<dbReference type="PANTHER" id="PTHR12683:SF13">
    <property type="entry name" value="CDK-ACTIVATING KINASE ASSEMBLY FACTOR MAT1"/>
    <property type="match status" value="1"/>
</dbReference>
<comment type="caution">
    <text evidence="12">The sequence shown here is derived from an EMBL/GenBank/DDBJ whole genome shotgun (WGS) entry which is preliminary data.</text>
</comment>
<dbReference type="PANTHER" id="PTHR12683">
    <property type="entry name" value="CDK-ACTIVATING KINASE ASSEMBLY FACTOR MAT1"/>
    <property type="match status" value="1"/>
</dbReference>
<dbReference type="InterPro" id="IPR017907">
    <property type="entry name" value="Znf_RING_CS"/>
</dbReference>
<dbReference type="GO" id="GO:0008270">
    <property type="term" value="F:zinc ion binding"/>
    <property type="evidence" value="ECO:0007669"/>
    <property type="project" value="UniProtKB-KW"/>
</dbReference>
<dbReference type="FunFam" id="3.30.40.10:FF:000037">
    <property type="entry name" value="Cdk-activating kinase assembly factor MAT1, centre"/>
    <property type="match status" value="1"/>
</dbReference>
<dbReference type="InterPro" id="IPR015877">
    <property type="entry name" value="MAT1_centre"/>
</dbReference>
<feature type="region of interest" description="Disordered" evidence="10">
    <location>
        <begin position="261"/>
        <end position="288"/>
    </location>
</feature>
<dbReference type="SMART" id="SM00184">
    <property type="entry name" value="RING"/>
    <property type="match status" value="1"/>
</dbReference>
<dbReference type="Pfam" id="PF17121">
    <property type="entry name" value="zf-C3HC4_5"/>
    <property type="match status" value="1"/>
</dbReference>
<dbReference type="InterPro" id="IPR001841">
    <property type="entry name" value="Znf_RING"/>
</dbReference>
<dbReference type="GO" id="GO:0006357">
    <property type="term" value="P:regulation of transcription by RNA polymerase II"/>
    <property type="evidence" value="ECO:0007669"/>
    <property type="project" value="TreeGrafter"/>
</dbReference>
<keyword evidence="4 9" id="KW-0863">Zinc-finger</keyword>
<dbReference type="InterPro" id="IPR013083">
    <property type="entry name" value="Znf_RING/FYVE/PHD"/>
</dbReference>
<dbReference type="Gene3D" id="3.30.40.10">
    <property type="entry name" value="Zinc/RING finger domain, C3HC4 (zinc finger)"/>
    <property type="match status" value="1"/>
</dbReference>
<dbReference type="Proteomes" id="UP000217199">
    <property type="component" value="Unassembled WGS sequence"/>
</dbReference>
<name>A0A286UVD3_9AGAM</name>
<reference evidence="12 13" key="1">
    <citation type="journal article" date="2017" name="Mol. Ecol.">
        <title>Comparative and population genomic landscape of Phellinus noxius: A hypervariable fungus causing root rot in trees.</title>
        <authorList>
            <person name="Chung C.L."/>
            <person name="Lee T.J."/>
            <person name="Akiba M."/>
            <person name="Lee H.H."/>
            <person name="Kuo T.H."/>
            <person name="Liu D."/>
            <person name="Ke H.M."/>
            <person name="Yokoi T."/>
            <person name="Roa M.B."/>
            <person name="Lu M.J."/>
            <person name="Chang Y.Y."/>
            <person name="Ann P.J."/>
            <person name="Tsai J.N."/>
            <person name="Chen C.Y."/>
            <person name="Tzean S.S."/>
            <person name="Ota Y."/>
            <person name="Hattori T."/>
            <person name="Sahashi N."/>
            <person name="Liou R.F."/>
            <person name="Kikuchi T."/>
            <person name="Tsai I.J."/>
        </authorList>
    </citation>
    <scope>NUCLEOTIDE SEQUENCE [LARGE SCALE GENOMIC DNA]</scope>
    <source>
        <strain evidence="12 13">FFPRI411160</strain>
    </source>
</reference>
<feature type="region of interest" description="Disordered" evidence="10">
    <location>
        <begin position="16"/>
        <end position="36"/>
    </location>
</feature>
<dbReference type="PROSITE" id="PS50089">
    <property type="entry name" value="ZF_RING_2"/>
    <property type="match status" value="1"/>
</dbReference>
<dbReference type="GO" id="GO:0070985">
    <property type="term" value="C:transcription factor TFIIK complex"/>
    <property type="evidence" value="ECO:0007669"/>
    <property type="project" value="UniProtKB-ARBA"/>
</dbReference>
<feature type="region of interest" description="Disordered" evidence="10">
    <location>
        <begin position="369"/>
        <end position="398"/>
    </location>
</feature>
<evidence type="ECO:0000256" key="2">
    <source>
        <dbReference type="ARBA" id="ARBA00022257"/>
    </source>
</evidence>
<accession>A0A286UVD3</accession>
<dbReference type="OrthoDB" id="5963at2759"/>
<dbReference type="GO" id="GO:0061575">
    <property type="term" value="F:cyclin-dependent protein serine/threonine kinase activator activity"/>
    <property type="evidence" value="ECO:0007669"/>
    <property type="project" value="InterPro"/>
</dbReference>
<dbReference type="EMBL" id="NBII01000001">
    <property type="protein sequence ID" value="PAV23547.1"/>
    <property type="molecule type" value="Genomic_DNA"/>
</dbReference>
<feature type="compositionally biased region" description="Low complexity" evidence="10">
    <location>
        <begin position="21"/>
        <end position="35"/>
    </location>
</feature>
<dbReference type="GO" id="GO:0006289">
    <property type="term" value="P:nucleotide-excision repair"/>
    <property type="evidence" value="ECO:0007669"/>
    <property type="project" value="InterPro"/>
</dbReference>
<organism evidence="12 13">
    <name type="scientific">Pyrrhoderma noxium</name>
    <dbReference type="NCBI Taxonomy" id="2282107"/>
    <lineage>
        <taxon>Eukaryota</taxon>
        <taxon>Fungi</taxon>
        <taxon>Dikarya</taxon>
        <taxon>Basidiomycota</taxon>
        <taxon>Agaricomycotina</taxon>
        <taxon>Agaricomycetes</taxon>
        <taxon>Hymenochaetales</taxon>
        <taxon>Hymenochaetaceae</taxon>
        <taxon>Pyrrhoderma</taxon>
    </lineage>
</organism>
<keyword evidence="12" id="KW-0808">Transferase</keyword>
<sequence length="398" mass="44803">MSKAGTWLRGSIVRKSGIPNASSSSQSTRPSTPAQNVVSTATLSFGGGVKDPTGKVSEYHSMEDQCPVCKSDRYLNPKLRLLVSACYHKMCESCIDRLFTLGPAPCPICSKTLRKLAFMPQTFEDLTVEREVAVRRRLAKDFNKHREDFVDLKSYNDYLQEVEDITFNLINDIDVLQTEERIAAFRRENAAIIEANIQKDSSYAASLLELEAIERQQREERARLLALEDEEERAARAAERAELLDKLEQSRDGVDAAALLAETTRRQREKERERRAKEREARERAVASASVPRARVNVQAVPDTPHIPIRDDWYSYDDKYVLRAGGYYDPISEAVRRDKEGIMRAGGYIIEEAWERALRCAVAGLDLEPLKGSNPQPTSLENPLTSSMNSEDVVMAGT</sequence>
<evidence type="ECO:0000256" key="3">
    <source>
        <dbReference type="ARBA" id="ARBA00022723"/>
    </source>
</evidence>
<evidence type="ECO:0000256" key="10">
    <source>
        <dbReference type="SAM" id="MobiDB-lite"/>
    </source>
</evidence>